<organism evidence="2 3">
    <name type="scientific">Tumebacillus amylolyticus</name>
    <dbReference type="NCBI Taxonomy" id="2801339"/>
    <lineage>
        <taxon>Bacteria</taxon>
        <taxon>Bacillati</taxon>
        <taxon>Bacillota</taxon>
        <taxon>Bacilli</taxon>
        <taxon>Bacillales</taxon>
        <taxon>Alicyclobacillaceae</taxon>
        <taxon>Tumebacillus</taxon>
    </lineage>
</organism>
<sequence>MSYFWINLLLIIAVLLLVGVFVFFKLTDKKDLPDKKVTDERKYNLDALTEYVKRTLHEMTNSNLYDLGLSAEEFRRRKNKRAELKKALKGCTSGDINDKNYVKFFIFDLLLKTYGLNDLNINLVIPFEDRQRLSPQDKFEILLYHFKKKHGYNALAELIKKYDLDSTKHVIEEGKTPSYIITAQEIELIFKKEVRRLLFEDKLHIIVQRIYQTYKGFSVIDEIRDMNIDGISGGVSGLPASFIQQTGEFELYAKQMKKPVPKSHDSIWLFYRGKSIHLQCISFGSELELKRVCQNIYKYNNPGQLSESNGFKVNEMKDGSRVVVVRPNFAESWAFFVRKFDVPNASLEQLIRDPGAELPITLIQYLVKGCRITSVTGSQGSGKTTLLMAMVRYINAAFNIRVQEMAFELHLRKIYHDRNILSFRETDTISGQAGLDVQKKTDGTVNILGEVATDPVAAWMIQMSQVASLFTLFTHHAKTFRDLVFSLRNSLLKTGMFNNETIAEQQVISVINFDIHLKRDFDGKRYIERITECVPLDYQHLPYPEDFKAANTLEEKLDRFMSTATEYFKRTTDRQWFESRNLVEFRNGEYVAVHPLSDRNLHEMCEHMSAEDEQAFRDFLQANWGATPLES</sequence>
<evidence type="ECO:0000313" key="2">
    <source>
        <dbReference type="EMBL" id="MBL0385848.1"/>
    </source>
</evidence>
<dbReference type="RefSeq" id="WP_201631386.1">
    <property type="nucleotide sequence ID" value="NZ_JAEQNB010000001.1"/>
</dbReference>
<dbReference type="Gene3D" id="3.40.50.300">
    <property type="entry name" value="P-loop containing nucleotide triphosphate hydrolases"/>
    <property type="match status" value="1"/>
</dbReference>
<evidence type="ECO:0000256" key="1">
    <source>
        <dbReference type="SAM" id="Phobius"/>
    </source>
</evidence>
<gene>
    <name evidence="2" type="primary">tadA</name>
    <name evidence="2" type="ORF">JJB07_04220</name>
</gene>
<dbReference type="EMBL" id="JAEQNB010000001">
    <property type="protein sequence ID" value="MBL0385848.1"/>
    <property type="molecule type" value="Genomic_DNA"/>
</dbReference>
<dbReference type="SUPFAM" id="SSF52540">
    <property type="entry name" value="P-loop containing nucleoside triphosphate hydrolases"/>
    <property type="match status" value="1"/>
</dbReference>
<reference evidence="2 3" key="1">
    <citation type="submission" date="2021-01" db="EMBL/GenBank/DDBJ databases">
        <title>Tumebacillus sp. strain ITR2 16S ribosomal RNA gene Genome sequencing and assembly.</title>
        <authorList>
            <person name="Kang M."/>
        </authorList>
    </citation>
    <scope>NUCLEOTIDE SEQUENCE [LARGE SCALE GENOMIC DNA]</scope>
    <source>
        <strain evidence="2 3">ITR2</strain>
    </source>
</reference>
<comment type="caution">
    <text evidence="2">The sequence shown here is derived from an EMBL/GenBank/DDBJ whole genome shotgun (WGS) entry which is preliminary data.</text>
</comment>
<proteinExistence type="predicted"/>
<protein>
    <submittedName>
        <fullName evidence="2">Flp pilus assembly complex ATPase component TadA</fullName>
    </submittedName>
</protein>
<keyword evidence="1" id="KW-1133">Transmembrane helix</keyword>
<name>A0ABS1J6E4_9BACL</name>
<evidence type="ECO:0000313" key="3">
    <source>
        <dbReference type="Proteomes" id="UP000602284"/>
    </source>
</evidence>
<keyword evidence="1" id="KW-0812">Transmembrane</keyword>
<keyword evidence="1" id="KW-0472">Membrane</keyword>
<dbReference type="InterPro" id="IPR027417">
    <property type="entry name" value="P-loop_NTPase"/>
</dbReference>
<keyword evidence="3" id="KW-1185">Reference proteome</keyword>
<accession>A0ABS1J6E4</accession>
<feature type="transmembrane region" description="Helical" evidence="1">
    <location>
        <begin position="6"/>
        <end position="26"/>
    </location>
</feature>
<dbReference type="Proteomes" id="UP000602284">
    <property type="component" value="Unassembled WGS sequence"/>
</dbReference>